<gene>
    <name evidence="1" type="ORF">ARC20_09625</name>
</gene>
<dbReference type="Gene3D" id="2.30.30.720">
    <property type="entry name" value="Protein of unknown function (DUF3247)"/>
    <property type="match status" value="1"/>
</dbReference>
<keyword evidence="2" id="KW-1185">Reference proteome</keyword>
<dbReference type="EMBL" id="LLXU01000074">
    <property type="protein sequence ID" value="KRG43685.1"/>
    <property type="molecule type" value="Genomic_DNA"/>
</dbReference>
<dbReference type="InterPro" id="IPR021649">
    <property type="entry name" value="DUF3247"/>
</dbReference>
<evidence type="ECO:0000313" key="2">
    <source>
        <dbReference type="Proteomes" id="UP000051802"/>
    </source>
</evidence>
<dbReference type="OrthoDB" id="5958099at2"/>
<sequence length="97" mass="10871">MAKYAKHVYTDQAQIAALEAWVRQLPGEARVQLTLDDGSRLLGTVAVQPTVQSFRDESENEGVNGLLRLDDLDSPVQQHLVWLDSIREVRPLPPIQP</sequence>
<dbReference type="AlphaFoldDB" id="A0A0R0AFX2"/>
<name>A0A0R0AFX2_9GAMM</name>
<organism evidence="1 2">
    <name type="scientific">Stenotrophomonas panacihumi</name>
    <dbReference type="NCBI Taxonomy" id="676599"/>
    <lineage>
        <taxon>Bacteria</taxon>
        <taxon>Pseudomonadati</taxon>
        <taxon>Pseudomonadota</taxon>
        <taxon>Gammaproteobacteria</taxon>
        <taxon>Lysobacterales</taxon>
        <taxon>Lysobacteraceae</taxon>
        <taxon>Stenotrophomonas</taxon>
    </lineage>
</organism>
<evidence type="ECO:0000313" key="1">
    <source>
        <dbReference type="EMBL" id="KRG43685.1"/>
    </source>
</evidence>
<proteinExistence type="predicted"/>
<accession>A0A0R0AFX2</accession>
<dbReference type="STRING" id="676599.ARC20_09625"/>
<comment type="caution">
    <text evidence="1">The sequence shown here is derived from an EMBL/GenBank/DDBJ whole genome shotgun (WGS) entry which is preliminary data.</text>
</comment>
<dbReference type="Proteomes" id="UP000051802">
    <property type="component" value="Unassembled WGS sequence"/>
</dbReference>
<dbReference type="RefSeq" id="WP_057646381.1">
    <property type="nucleotide sequence ID" value="NZ_LLXU01000074.1"/>
</dbReference>
<reference evidence="1 2" key="1">
    <citation type="submission" date="2015-10" db="EMBL/GenBank/DDBJ databases">
        <title>Genome sequencing and analysis of members of genus Stenotrophomonas.</title>
        <authorList>
            <person name="Patil P.P."/>
            <person name="Midha S."/>
            <person name="Patil P.B."/>
        </authorList>
    </citation>
    <scope>NUCLEOTIDE SEQUENCE [LARGE SCALE GENOMIC DNA]</scope>
    <source>
        <strain evidence="1 2">JCM 16536</strain>
    </source>
</reference>
<evidence type="ECO:0008006" key="3">
    <source>
        <dbReference type="Google" id="ProtNLM"/>
    </source>
</evidence>
<protein>
    <recommendedName>
        <fullName evidence="3">DUF3247 domain-containing protein</fullName>
    </recommendedName>
</protein>
<dbReference type="Pfam" id="PF11607">
    <property type="entry name" value="DUF3247"/>
    <property type="match status" value="1"/>
</dbReference>